<evidence type="ECO:0000313" key="4">
    <source>
        <dbReference type="Proteomes" id="UP000007394"/>
    </source>
</evidence>
<dbReference type="OrthoDB" id="650389at2"/>
<dbReference type="PROSITE" id="PS50975">
    <property type="entry name" value="ATP_GRASP"/>
    <property type="match status" value="1"/>
</dbReference>
<keyword evidence="1" id="KW-0067">ATP-binding</keyword>
<dbReference type="AlphaFoldDB" id="I0AMH7"/>
<dbReference type="Gene3D" id="3.30.470.20">
    <property type="entry name" value="ATP-grasp fold, B domain"/>
    <property type="match status" value="1"/>
</dbReference>
<dbReference type="Pfam" id="PF15632">
    <property type="entry name" value="ATPgrasp_Ter"/>
    <property type="match status" value="1"/>
</dbReference>
<proteinExistence type="predicted"/>
<reference evidence="3 4" key="1">
    <citation type="journal article" date="2012" name="Front. Microbiol.">
        <title>Complete genome of Ignavibacterium album, a metabolically versatile, flagellated, facultative anaerobe from the phylum Chlorobi.</title>
        <authorList>
            <person name="Liu Z."/>
            <person name="Frigaard N.-U."/>
            <person name="Vogl K."/>
            <person name="Iino T."/>
            <person name="Ohkuma M."/>
            <person name="Overmann J."/>
            <person name="Bryant D.A."/>
        </authorList>
    </citation>
    <scope>NUCLEOTIDE SEQUENCE [LARGE SCALE GENOMIC DNA]</scope>
    <source>
        <strain evidence="4">DSM 19864 / JCM 16511 / NBRC 101810 / Mat9-16</strain>
    </source>
</reference>
<gene>
    <name evidence="3" type="ordered locus">IALB_2481</name>
</gene>
<dbReference type="PANTHER" id="PTHR21621:SF0">
    <property type="entry name" value="BETA-CITRYLGLUTAMATE SYNTHASE B-RELATED"/>
    <property type="match status" value="1"/>
</dbReference>
<feature type="domain" description="ATP-grasp" evidence="2">
    <location>
        <begin position="125"/>
        <end position="310"/>
    </location>
</feature>
<dbReference type="GO" id="GO:0009432">
    <property type="term" value="P:SOS response"/>
    <property type="evidence" value="ECO:0007669"/>
    <property type="project" value="TreeGrafter"/>
</dbReference>
<dbReference type="GO" id="GO:0005524">
    <property type="term" value="F:ATP binding"/>
    <property type="evidence" value="ECO:0007669"/>
    <property type="project" value="UniProtKB-UniRule"/>
</dbReference>
<keyword evidence="4" id="KW-1185">Reference proteome</keyword>
<dbReference type="GO" id="GO:0005737">
    <property type="term" value="C:cytoplasm"/>
    <property type="evidence" value="ECO:0007669"/>
    <property type="project" value="TreeGrafter"/>
</dbReference>
<protein>
    <submittedName>
        <fullName evidence="3">Putative ATP-grasp enzyme</fullName>
    </submittedName>
</protein>
<evidence type="ECO:0000313" key="3">
    <source>
        <dbReference type="EMBL" id="AFH50184.1"/>
    </source>
</evidence>
<dbReference type="InterPro" id="IPR011761">
    <property type="entry name" value="ATP-grasp"/>
</dbReference>
<dbReference type="RefSeq" id="WP_014561326.1">
    <property type="nucleotide sequence ID" value="NC_017464.1"/>
</dbReference>
<dbReference type="STRING" id="945713.IALB_2481"/>
<organism evidence="3 4">
    <name type="scientific">Ignavibacterium album (strain DSM 19864 / JCM 16511 / NBRC 101810 / Mat9-16)</name>
    <dbReference type="NCBI Taxonomy" id="945713"/>
    <lineage>
        <taxon>Bacteria</taxon>
        <taxon>Pseudomonadati</taxon>
        <taxon>Ignavibacteriota</taxon>
        <taxon>Ignavibacteria</taxon>
        <taxon>Ignavibacteriales</taxon>
        <taxon>Ignavibacteriaceae</taxon>
        <taxon>Ignavibacterium</taxon>
    </lineage>
</organism>
<dbReference type="SUPFAM" id="SSF56059">
    <property type="entry name" value="Glutathione synthetase ATP-binding domain-like"/>
    <property type="match status" value="1"/>
</dbReference>
<evidence type="ECO:0000259" key="2">
    <source>
        <dbReference type="PROSITE" id="PS50975"/>
    </source>
</evidence>
<dbReference type="GO" id="GO:0018169">
    <property type="term" value="F:ribosomal S6-glutamic acid ligase activity"/>
    <property type="evidence" value="ECO:0007669"/>
    <property type="project" value="TreeGrafter"/>
</dbReference>
<dbReference type="PANTHER" id="PTHR21621">
    <property type="entry name" value="RIBOSOMAL PROTEIN S6 MODIFICATION PROTEIN"/>
    <property type="match status" value="1"/>
</dbReference>
<keyword evidence="1" id="KW-0547">Nucleotide-binding</keyword>
<dbReference type="HOGENOM" id="CLU_034084_2_0_10"/>
<sequence length="386" mass="44248">MKKYENKTDVLLTNGWDRIAYNVLRGLAKENLKIAFGTDNLLGMGYYSRLTTAKFIHHNYKISESLFIEDLLEAFEKFKPEVYIPTGEEIFVVSRNIESIRKSGVLIPISDINTLESLNNKTISFRIAESTGVPVPETIIPNSEKDIVEFVSKVGLPVIIKKGWSRSAVGVCKIYKKNFSDIQTILNKYNLEYGKFIVQKFVNGETYGVSVLMNQGDVRAVFTHKRLRERIRTGGPSTLRMSTTNSLLENYAVKLFSSVKFHGVAMIEFKYDEKSGNAWFIECNPRFWGSVGLAINSGVNFPYLLYRMAVDGDVESVKDYEKGVVVEWWLGDKLAQLKNFLSFNGSLKIKLNSKNIDYFDDFYKDDPIPFFAWIYLLIRRKLVKLK</sequence>
<dbReference type="KEGG" id="ial:IALB_2481"/>
<accession>I0AMH7</accession>
<dbReference type="InterPro" id="IPR013815">
    <property type="entry name" value="ATP_grasp_subdomain_1"/>
</dbReference>
<dbReference type="eggNOG" id="COG3919">
    <property type="taxonomic scope" value="Bacteria"/>
</dbReference>
<dbReference type="Gene3D" id="3.30.1490.20">
    <property type="entry name" value="ATP-grasp fold, A domain"/>
    <property type="match status" value="1"/>
</dbReference>
<dbReference type="Proteomes" id="UP000007394">
    <property type="component" value="Chromosome"/>
</dbReference>
<evidence type="ECO:0000256" key="1">
    <source>
        <dbReference type="PROSITE-ProRule" id="PRU00409"/>
    </source>
</evidence>
<dbReference type="EMBL" id="CP003418">
    <property type="protein sequence ID" value="AFH50184.1"/>
    <property type="molecule type" value="Genomic_DNA"/>
</dbReference>
<dbReference type="GO" id="GO:0046872">
    <property type="term" value="F:metal ion binding"/>
    <property type="evidence" value="ECO:0007669"/>
    <property type="project" value="InterPro"/>
</dbReference>
<name>I0AMH7_IGNAJ</name>